<organism evidence="2 3">
    <name type="scientific">Trifolium medium</name>
    <dbReference type="NCBI Taxonomy" id="97028"/>
    <lineage>
        <taxon>Eukaryota</taxon>
        <taxon>Viridiplantae</taxon>
        <taxon>Streptophyta</taxon>
        <taxon>Embryophyta</taxon>
        <taxon>Tracheophyta</taxon>
        <taxon>Spermatophyta</taxon>
        <taxon>Magnoliopsida</taxon>
        <taxon>eudicotyledons</taxon>
        <taxon>Gunneridae</taxon>
        <taxon>Pentapetalae</taxon>
        <taxon>rosids</taxon>
        <taxon>fabids</taxon>
        <taxon>Fabales</taxon>
        <taxon>Fabaceae</taxon>
        <taxon>Papilionoideae</taxon>
        <taxon>50 kb inversion clade</taxon>
        <taxon>NPAAA clade</taxon>
        <taxon>Hologalegina</taxon>
        <taxon>IRL clade</taxon>
        <taxon>Trifolieae</taxon>
        <taxon>Trifolium</taxon>
    </lineage>
</organism>
<comment type="caution">
    <text evidence="2">The sequence shown here is derived from an EMBL/GenBank/DDBJ whole genome shotgun (WGS) entry which is preliminary data.</text>
</comment>
<feature type="region of interest" description="Disordered" evidence="1">
    <location>
        <begin position="21"/>
        <end position="44"/>
    </location>
</feature>
<reference evidence="2 3" key="1">
    <citation type="journal article" date="2018" name="Front. Plant Sci.">
        <title>Red Clover (Trifolium pratense) and Zigzag Clover (T. medium) - A Picture of Genomic Similarities and Differences.</title>
        <authorList>
            <person name="Dluhosova J."/>
            <person name="Istvanek J."/>
            <person name="Nedelnik J."/>
            <person name="Repkova J."/>
        </authorList>
    </citation>
    <scope>NUCLEOTIDE SEQUENCE [LARGE SCALE GENOMIC DNA]</scope>
    <source>
        <strain evidence="3">cv. 10/8</strain>
        <tissue evidence="2">Leaf</tissue>
    </source>
</reference>
<name>A0A392TUD8_9FABA</name>
<evidence type="ECO:0000313" key="3">
    <source>
        <dbReference type="Proteomes" id="UP000265520"/>
    </source>
</evidence>
<evidence type="ECO:0000256" key="1">
    <source>
        <dbReference type="SAM" id="MobiDB-lite"/>
    </source>
</evidence>
<protein>
    <submittedName>
        <fullName evidence="2">Uncharacterized protein</fullName>
    </submittedName>
</protein>
<dbReference type="EMBL" id="LXQA010642452">
    <property type="protein sequence ID" value="MCI63726.1"/>
    <property type="molecule type" value="Genomic_DNA"/>
</dbReference>
<evidence type="ECO:0000313" key="2">
    <source>
        <dbReference type="EMBL" id="MCI63726.1"/>
    </source>
</evidence>
<sequence length="69" mass="7773">KKEKADRSLHRYFRRIRPPPHCYRVTTADTETTPPPRILPEPPPSPLFFSLSLSPEHLAAGQPLSLSLG</sequence>
<proteinExistence type="predicted"/>
<keyword evidence="3" id="KW-1185">Reference proteome</keyword>
<feature type="compositionally biased region" description="Pro residues" evidence="1">
    <location>
        <begin position="33"/>
        <end position="44"/>
    </location>
</feature>
<feature type="non-terminal residue" evidence="2">
    <location>
        <position position="1"/>
    </location>
</feature>
<dbReference type="AlphaFoldDB" id="A0A392TUD8"/>
<dbReference type="Proteomes" id="UP000265520">
    <property type="component" value="Unassembled WGS sequence"/>
</dbReference>
<accession>A0A392TUD8</accession>